<feature type="transmembrane region" description="Helical" evidence="3">
    <location>
        <begin position="75"/>
        <end position="96"/>
    </location>
</feature>
<dbReference type="CDD" id="cd01949">
    <property type="entry name" value="GGDEF"/>
    <property type="match status" value="1"/>
</dbReference>
<keyword evidence="3" id="KW-1133">Transmembrane helix</keyword>
<reference evidence="5 6" key="1">
    <citation type="submission" date="2020-04" db="EMBL/GenBank/DDBJ databases">
        <title>Salinimonas sp. HHU 13199.</title>
        <authorList>
            <person name="Cui X."/>
            <person name="Zhang D."/>
        </authorList>
    </citation>
    <scope>NUCLEOTIDE SEQUENCE [LARGE SCALE GENOMIC DNA]</scope>
    <source>
        <strain evidence="5 6">HHU 13199</strain>
    </source>
</reference>
<dbReference type="PROSITE" id="PS50887">
    <property type="entry name" value="GGDEF"/>
    <property type="match status" value="1"/>
</dbReference>
<dbReference type="Pfam" id="PF17158">
    <property type="entry name" value="MASE4"/>
    <property type="match status" value="1"/>
</dbReference>
<dbReference type="NCBIfam" id="TIGR00254">
    <property type="entry name" value="GGDEF"/>
    <property type="match status" value="1"/>
</dbReference>
<evidence type="ECO:0000256" key="2">
    <source>
        <dbReference type="ARBA" id="ARBA00034247"/>
    </source>
</evidence>
<feature type="domain" description="GGDEF" evidence="4">
    <location>
        <begin position="319"/>
        <end position="455"/>
    </location>
</feature>
<dbReference type="Gene3D" id="3.30.70.270">
    <property type="match status" value="1"/>
</dbReference>
<protein>
    <recommendedName>
        <fullName evidence="1">diguanylate cyclase</fullName>
        <ecNumber evidence="1">2.7.7.65</ecNumber>
    </recommendedName>
</protein>
<organism evidence="5 6">
    <name type="scientific">Salinimonas profundi</name>
    <dbReference type="NCBI Taxonomy" id="2729140"/>
    <lineage>
        <taxon>Bacteria</taxon>
        <taxon>Pseudomonadati</taxon>
        <taxon>Pseudomonadota</taxon>
        <taxon>Gammaproteobacteria</taxon>
        <taxon>Alteromonadales</taxon>
        <taxon>Alteromonadaceae</taxon>
        <taxon>Alteromonas/Salinimonas group</taxon>
        <taxon>Salinimonas</taxon>
    </lineage>
</organism>
<proteinExistence type="predicted"/>
<keyword evidence="6" id="KW-1185">Reference proteome</keyword>
<accession>A0ABR8LKU7</accession>
<feature type="transmembrane region" description="Helical" evidence="3">
    <location>
        <begin position="247"/>
        <end position="269"/>
    </location>
</feature>
<gene>
    <name evidence="5" type="ORF">HHX48_13895</name>
</gene>
<dbReference type="Proteomes" id="UP000624419">
    <property type="component" value="Unassembled WGS sequence"/>
</dbReference>
<dbReference type="EMBL" id="JABBXD010000008">
    <property type="protein sequence ID" value="MBD3586833.1"/>
    <property type="molecule type" value="Genomic_DNA"/>
</dbReference>
<dbReference type="SMART" id="SM00267">
    <property type="entry name" value="GGDEF"/>
    <property type="match status" value="1"/>
</dbReference>
<name>A0ABR8LKU7_9ALTE</name>
<comment type="catalytic activity">
    <reaction evidence="2">
        <text>2 GTP = 3',3'-c-di-GMP + 2 diphosphate</text>
        <dbReference type="Rhea" id="RHEA:24898"/>
        <dbReference type="ChEBI" id="CHEBI:33019"/>
        <dbReference type="ChEBI" id="CHEBI:37565"/>
        <dbReference type="ChEBI" id="CHEBI:58805"/>
        <dbReference type="EC" id="2.7.7.65"/>
    </reaction>
</comment>
<feature type="transmembrane region" description="Helical" evidence="3">
    <location>
        <begin position="116"/>
        <end position="137"/>
    </location>
</feature>
<feature type="transmembrane region" description="Helical" evidence="3">
    <location>
        <begin position="194"/>
        <end position="213"/>
    </location>
</feature>
<evidence type="ECO:0000256" key="3">
    <source>
        <dbReference type="SAM" id="Phobius"/>
    </source>
</evidence>
<dbReference type="PANTHER" id="PTHR45138">
    <property type="entry name" value="REGULATORY COMPONENTS OF SENSORY TRANSDUCTION SYSTEM"/>
    <property type="match status" value="1"/>
</dbReference>
<dbReference type="SUPFAM" id="SSF55073">
    <property type="entry name" value="Nucleotide cyclase"/>
    <property type="match status" value="1"/>
</dbReference>
<keyword evidence="3" id="KW-0472">Membrane</keyword>
<sequence length="486" mass="53642">MQKYSQLITRPGKMQYGILIILAITVLGGSAWALVKAQQPGAQSIGFLGAYGTAIFILEAISAILLYAHFRRTGMLTFGILSMAYLWVALLAPFQVGLLTDNLETFSLITASTGDAAWLWIAWHLGFPIIITAGMLVDGSYPIVTKRVWRWTLALFGTELLVIGGIIAATLLSWVELPPLISESRAYSDSLSLIYGPAVMFCCALALTVVVVKGKFENEIYAWLSLAMLAALCEAILSIYSGARFSYGWYAARVLSLVSSAAVVVSLLIENIHLQHKVVKQNQTLKRMATMDELSGLSNRRELDERLKAEIKRAMRDRTTISMILLDIDKFKQFNDTHGHLIGDLCLKHVAKCLQRNILRHTDLAARYGGEEFAILLPNTSENDAFDLAEHIRKTIAYSPIVMEDGKMLSVTASFGIASLVPSQAEDVTELLSIADASLYSAKRAGRNCVQRPSQSWHASRDALEKKVSSNTHYLRGRTVQSGHKR</sequence>
<evidence type="ECO:0000259" key="4">
    <source>
        <dbReference type="PROSITE" id="PS50887"/>
    </source>
</evidence>
<feature type="transmembrane region" description="Helical" evidence="3">
    <location>
        <begin position="16"/>
        <end position="35"/>
    </location>
</feature>
<feature type="transmembrane region" description="Helical" evidence="3">
    <location>
        <begin position="47"/>
        <end position="68"/>
    </location>
</feature>
<dbReference type="InterPro" id="IPR043128">
    <property type="entry name" value="Rev_trsase/Diguanyl_cyclase"/>
</dbReference>
<feature type="transmembrane region" description="Helical" evidence="3">
    <location>
        <begin position="220"/>
        <end position="241"/>
    </location>
</feature>
<evidence type="ECO:0000313" key="6">
    <source>
        <dbReference type="Proteomes" id="UP000624419"/>
    </source>
</evidence>
<evidence type="ECO:0000256" key="1">
    <source>
        <dbReference type="ARBA" id="ARBA00012528"/>
    </source>
</evidence>
<dbReference type="InterPro" id="IPR033424">
    <property type="entry name" value="MASE4"/>
</dbReference>
<comment type="caution">
    <text evidence="5">The sequence shown here is derived from an EMBL/GenBank/DDBJ whole genome shotgun (WGS) entry which is preliminary data.</text>
</comment>
<keyword evidence="3" id="KW-0812">Transmembrane</keyword>
<feature type="transmembrane region" description="Helical" evidence="3">
    <location>
        <begin position="149"/>
        <end position="174"/>
    </location>
</feature>
<dbReference type="EC" id="2.7.7.65" evidence="1"/>
<dbReference type="PANTHER" id="PTHR45138:SF9">
    <property type="entry name" value="DIGUANYLATE CYCLASE DGCM-RELATED"/>
    <property type="match status" value="1"/>
</dbReference>
<dbReference type="InterPro" id="IPR029787">
    <property type="entry name" value="Nucleotide_cyclase"/>
</dbReference>
<dbReference type="InterPro" id="IPR000160">
    <property type="entry name" value="GGDEF_dom"/>
</dbReference>
<dbReference type="Pfam" id="PF00990">
    <property type="entry name" value="GGDEF"/>
    <property type="match status" value="1"/>
</dbReference>
<dbReference type="InterPro" id="IPR050469">
    <property type="entry name" value="Diguanylate_Cyclase"/>
</dbReference>
<dbReference type="RefSeq" id="WP_191026031.1">
    <property type="nucleotide sequence ID" value="NZ_JABBXD010000008.1"/>
</dbReference>
<evidence type="ECO:0000313" key="5">
    <source>
        <dbReference type="EMBL" id="MBD3586833.1"/>
    </source>
</evidence>